<proteinExistence type="predicted"/>
<dbReference type="AlphaFoldDB" id="A0AAU7D2D5"/>
<accession>A0AAU7D2D5</accession>
<protein>
    <recommendedName>
        <fullName evidence="3">DUF4189 domain-containing protein</fullName>
    </recommendedName>
</protein>
<accession>A0AAU7DBH9</accession>
<evidence type="ECO:0000313" key="1">
    <source>
        <dbReference type="EMBL" id="XBH11312.1"/>
    </source>
</evidence>
<reference evidence="1" key="1">
    <citation type="submission" date="2023-03" db="EMBL/GenBank/DDBJ databases">
        <title>Edaphobacter sp.</title>
        <authorList>
            <person name="Huber K.J."/>
            <person name="Papendorf J."/>
            <person name="Pilke C."/>
            <person name="Bunk B."/>
            <person name="Sproeer C."/>
            <person name="Pester M."/>
        </authorList>
    </citation>
    <scope>NUCLEOTIDE SEQUENCE</scope>
    <source>
        <strain evidence="1">DSM 109919</strain>
        <strain evidence="2">DSM 109920</strain>
    </source>
</reference>
<dbReference type="EMBL" id="CP121194">
    <property type="protein sequence ID" value="XBH11312.1"/>
    <property type="molecule type" value="Genomic_DNA"/>
</dbReference>
<dbReference type="RefSeq" id="WP_348268802.1">
    <property type="nucleotide sequence ID" value="NZ_CP121194.1"/>
</dbReference>
<sequence>MKNQSLSGVNMRPQQQAFQNCGATASPTASRWMRSGLVLFALTCGITAVAQQVNQSAAAFQRRLNVTACGYGLGQCDEALLTPSEVAQVSAMRHRQNVSACGYGLGQCNEGLLTPGEVIQVTAIRHRQNVSACGYGLGQCNEGMLTISESAQVSAIRHRQNISACQYGLGQCNESLLSPLELARVRSARTQRVGLLSAFPMPSPGQTAILPPVPVIVPAPNSSVLSVLRRSIIAPVGASVAENGSYYGEPNMNGVPKTVLVQGYTKSNGTYVQGYYRSAPGTNPVP</sequence>
<name>A0AAU7D2D5_9BACT</name>
<organism evidence="1">
    <name type="scientific">Edaphobacter paludis</name>
    <dbReference type="NCBI Taxonomy" id="3035702"/>
    <lineage>
        <taxon>Bacteria</taxon>
        <taxon>Pseudomonadati</taxon>
        <taxon>Acidobacteriota</taxon>
        <taxon>Terriglobia</taxon>
        <taxon>Terriglobales</taxon>
        <taxon>Acidobacteriaceae</taxon>
        <taxon>Edaphobacter</taxon>
    </lineage>
</organism>
<dbReference type="EMBL" id="CP121195">
    <property type="protein sequence ID" value="XBH14741.1"/>
    <property type="molecule type" value="Genomic_DNA"/>
</dbReference>
<gene>
    <name evidence="1" type="ORF">P4G45_06205</name>
    <name evidence="2" type="ORF">P8936_06180</name>
</gene>
<evidence type="ECO:0000313" key="2">
    <source>
        <dbReference type="EMBL" id="XBH14741.1"/>
    </source>
</evidence>
<dbReference type="KEGG" id="epl:P4G45_06205"/>
<evidence type="ECO:0008006" key="3">
    <source>
        <dbReference type="Google" id="ProtNLM"/>
    </source>
</evidence>